<proteinExistence type="predicted"/>
<dbReference type="EMBL" id="DPVV01000430">
    <property type="protein sequence ID" value="HCL03262.1"/>
    <property type="molecule type" value="Genomic_DNA"/>
</dbReference>
<dbReference type="PANTHER" id="PTHR32385:SF15">
    <property type="entry name" value="INOSITOL PHOSPHOCERAMIDE MANNOSYLTRANSFERASE 1"/>
    <property type="match status" value="1"/>
</dbReference>
<evidence type="ECO:0000313" key="2">
    <source>
        <dbReference type="EMBL" id="HCL03262.1"/>
    </source>
</evidence>
<dbReference type="InterPro" id="IPR029044">
    <property type="entry name" value="Nucleotide-diphossugar_trans"/>
</dbReference>
<sequence>MRSIPKVIHYCWFGGNGIPEKDKRCIATWKKFCSDYEIIEWNEQNYDVSKNKYMKQAYDAGKWSFVSDYARLDIIYNYGGIYLDTDVELIKNLDDLLSNRAFMGFESDGKMVNCGLGFGAIKECSIIGEMLECYDNKNFIDERGELNLLPIPYILTSLLVEKGLKQDDSFQLIQNMYIYPKEYFCPMEYETGKINITPNTYSIHHFHASWLKEKEQKRLKRNQNVRKILYTLFGRKIGTTIYTLISGTKSIFIRR</sequence>
<keyword evidence="1 2" id="KW-0808">Transferase</keyword>
<dbReference type="Proteomes" id="UP000262969">
    <property type="component" value="Unassembled WGS sequence"/>
</dbReference>
<gene>
    <name evidence="2" type="ORF">DHW61_12785</name>
</gene>
<dbReference type="GO" id="GO:0051999">
    <property type="term" value="P:mannosyl-inositol phosphorylceramide biosynthetic process"/>
    <property type="evidence" value="ECO:0007669"/>
    <property type="project" value="TreeGrafter"/>
</dbReference>
<protein>
    <submittedName>
        <fullName evidence="2">Glycosyl transferase</fullName>
    </submittedName>
</protein>
<comment type="caution">
    <text evidence="2">The sequence shown here is derived from an EMBL/GenBank/DDBJ whole genome shotgun (WGS) entry which is preliminary data.</text>
</comment>
<dbReference type="InterPro" id="IPR007577">
    <property type="entry name" value="GlycoTrfase_DXD_sugar-bd_CS"/>
</dbReference>
<evidence type="ECO:0000313" key="3">
    <source>
        <dbReference type="Proteomes" id="UP000262969"/>
    </source>
</evidence>
<dbReference type="GO" id="GO:0000030">
    <property type="term" value="F:mannosyltransferase activity"/>
    <property type="evidence" value="ECO:0007669"/>
    <property type="project" value="TreeGrafter"/>
</dbReference>
<dbReference type="GO" id="GO:0016020">
    <property type="term" value="C:membrane"/>
    <property type="evidence" value="ECO:0007669"/>
    <property type="project" value="GOC"/>
</dbReference>
<dbReference type="Gene3D" id="3.90.550.20">
    <property type="match status" value="1"/>
</dbReference>
<accession>A0A3D2X819</accession>
<organism evidence="2 3">
    <name type="scientific">Lachnoclostridium phytofermentans</name>
    <dbReference type="NCBI Taxonomy" id="66219"/>
    <lineage>
        <taxon>Bacteria</taxon>
        <taxon>Bacillati</taxon>
        <taxon>Bacillota</taxon>
        <taxon>Clostridia</taxon>
        <taxon>Lachnospirales</taxon>
        <taxon>Lachnospiraceae</taxon>
    </lineage>
</organism>
<dbReference type="PANTHER" id="PTHR32385">
    <property type="entry name" value="MANNOSYL PHOSPHORYLINOSITOL CERAMIDE SYNTHASE"/>
    <property type="match status" value="1"/>
</dbReference>
<name>A0A3D2X819_9FIRM</name>
<evidence type="ECO:0000256" key="1">
    <source>
        <dbReference type="ARBA" id="ARBA00022679"/>
    </source>
</evidence>
<reference evidence="2 3" key="1">
    <citation type="journal article" date="2018" name="Nat. Biotechnol.">
        <title>A standardized bacterial taxonomy based on genome phylogeny substantially revises the tree of life.</title>
        <authorList>
            <person name="Parks D.H."/>
            <person name="Chuvochina M."/>
            <person name="Waite D.W."/>
            <person name="Rinke C."/>
            <person name="Skarshewski A."/>
            <person name="Chaumeil P.A."/>
            <person name="Hugenholtz P."/>
        </authorList>
    </citation>
    <scope>NUCLEOTIDE SEQUENCE [LARGE SCALE GENOMIC DNA]</scope>
    <source>
        <strain evidence="2">UBA11728</strain>
    </source>
</reference>
<dbReference type="Pfam" id="PF04488">
    <property type="entry name" value="Gly_transf_sug"/>
    <property type="match status" value="1"/>
</dbReference>
<dbReference type="AlphaFoldDB" id="A0A3D2X819"/>
<dbReference type="SUPFAM" id="SSF53448">
    <property type="entry name" value="Nucleotide-diphospho-sugar transferases"/>
    <property type="match status" value="1"/>
</dbReference>
<dbReference type="InterPro" id="IPR051706">
    <property type="entry name" value="Glycosyltransferase_domain"/>
</dbReference>